<comment type="caution">
    <text evidence="2">The sequence shown here is derived from an EMBL/GenBank/DDBJ whole genome shotgun (WGS) entry which is preliminary data.</text>
</comment>
<feature type="region of interest" description="Disordered" evidence="1">
    <location>
        <begin position="35"/>
        <end position="59"/>
    </location>
</feature>
<gene>
    <name evidence="2" type="ORF">GCK32_017984</name>
</gene>
<evidence type="ECO:0000313" key="3">
    <source>
        <dbReference type="Proteomes" id="UP001331761"/>
    </source>
</evidence>
<dbReference type="AlphaFoldDB" id="A0AAN8FNQ5"/>
<reference evidence="2 3" key="1">
    <citation type="submission" date="2019-10" db="EMBL/GenBank/DDBJ databases">
        <title>Assembly and Annotation for the nematode Trichostrongylus colubriformis.</title>
        <authorList>
            <person name="Martin J."/>
        </authorList>
    </citation>
    <scope>NUCLEOTIDE SEQUENCE [LARGE SCALE GENOMIC DNA]</scope>
    <source>
        <strain evidence="2">G859</strain>
        <tissue evidence="2">Whole worm</tissue>
    </source>
</reference>
<name>A0AAN8FNQ5_TRICO</name>
<evidence type="ECO:0000256" key="1">
    <source>
        <dbReference type="SAM" id="MobiDB-lite"/>
    </source>
</evidence>
<organism evidence="2 3">
    <name type="scientific">Trichostrongylus colubriformis</name>
    <name type="common">Black scour worm</name>
    <dbReference type="NCBI Taxonomy" id="6319"/>
    <lineage>
        <taxon>Eukaryota</taxon>
        <taxon>Metazoa</taxon>
        <taxon>Ecdysozoa</taxon>
        <taxon>Nematoda</taxon>
        <taxon>Chromadorea</taxon>
        <taxon>Rhabditida</taxon>
        <taxon>Rhabditina</taxon>
        <taxon>Rhabditomorpha</taxon>
        <taxon>Strongyloidea</taxon>
        <taxon>Trichostrongylidae</taxon>
        <taxon>Trichostrongylus</taxon>
    </lineage>
</organism>
<sequence>GCADTKIGIPGSVKGLSCGEQKRLSFASESIRNEFRRTPQGQEVKRISERKMDENAADRVKSEKDRSFLNMLYPASFCAQTRALTWRSWLTVTRDPMLLNVRLIQTI</sequence>
<proteinExistence type="predicted"/>
<protein>
    <submittedName>
        <fullName evidence="2">Uncharacterized protein</fullName>
    </submittedName>
</protein>
<evidence type="ECO:0000313" key="2">
    <source>
        <dbReference type="EMBL" id="KAK5982721.1"/>
    </source>
</evidence>
<accession>A0AAN8FNQ5</accession>
<keyword evidence="3" id="KW-1185">Reference proteome</keyword>
<feature type="non-terminal residue" evidence="2">
    <location>
        <position position="1"/>
    </location>
</feature>
<feature type="non-terminal residue" evidence="2">
    <location>
        <position position="107"/>
    </location>
</feature>
<dbReference type="EMBL" id="WIXE01004798">
    <property type="protein sequence ID" value="KAK5982721.1"/>
    <property type="molecule type" value="Genomic_DNA"/>
</dbReference>
<dbReference type="Proteomes" id="UP001331761">
    <property type="component" value="Unassembled WGS sequence"/>
</dbReference>